<evidence type="ECO:0000256" key="1">
    <source>
        <dbReference type="SAM" id="Coils"/>
    </source>
</evidence>
<evidence type="ECO:0000313" key="5">
    <source>
        <dbReference type="Proteomes" id="UP000274131"/>
    </source>
</evidence>
<organism evidence="6">
    <name type="scientific">Enterobius vermicularis</name>
    <name type="common">Human pinworm</name>
    <dbReference type="NCBI Taxonomy" id="51028"/>
    <lineage>
        <taxon>Eukaryota</taxon>
        <taxon>Metazoa</taxon>
        <taxon>Ecdysozoa</taxon>
        <taxon>Nematoda</taxon>
        <taxon>Chromadorea</taxon>
        <taxon>Rhabditida</taxon>
        <taxon>Spirurina</taxon>
        <taxon>Oxyuridomorpha</taxon>
        <taxon>Oxyuroidea</taxon>
        <taxon>Oxyuridae</taxon>
        <taxon>Enterobius</taxon>
    </lineage>
</organism>
<keyword evidence="1" id="KW-0175">Coiled coil</keyword>
<dbReference type="OrthoDB" id="10017054at2759"/>
<dbReference type="PANTHER" id="PTHR23167:SF88">
    <property type="entry name" value="CALPONIN-HOMOLOGY (CH) DOMAIN-CONTAINING PROTEIN"/>
    <property type="match status" value="1"/>
</dbReference>
<dbReference type="InterPro" id="IPR036872">
    <property type="entry name" value="CH_dom_sf"/>
</dbReference>
<reference evidence="4 5" key="2">
    <citation type="submission" date="2018-10" db="EMBL/GenBank/DDBJ databases">
        <authorList>
            <consortium name="Pathogen Informatics"/>
        </authorList>
    </citation>
    <scope>NUCLEOTIDE SEQUENCE [LARGE SCALE GENOMIC DNA]</scope>
</reference>
<gene>
    <name evidence="4" type="ORF">EVEC_LOCUS6706</name>
</gene>
<reference evidence="6" key="1">
    <citation type="submission" date="2017-02" db="UniProtKB">
        <authorList>
            <consortium name="WormBaseParasite"/>
        </authorList>
    </citation>
    <scope>IDENTIFICATION</scope>
</reference>
<protein>
    <submittedName>
        <fullName evidence="6">Calponin-homology (CH) domain-containing protein</fullName>
    </submittedName>
</protein>
<dbReference type="Proteomes" id="UP000274131">
    <property type="component" value="Unassembled WGS sequence"/>
</dbReference>
<dbReference type="SUPFAM" id="SSF47576">
    <property type="entry name" value="Calponin-homology domain, CH-domain"/>
    <property type="match status" value="1"/>
</dbReference>
<evidence type="ECO:0000259" key="3">
    <source>
        <dbReference type="PROSITE" id="PS50021"/>
    </source>
</evidence>
<proteinExistence type="predicted"/>
<dbReference type="InterPro" id="IPR001715">
    <property type="entry name" value="CH_dom"/>
</dbReference>
<feature type="region of interest" description="Disordered" evidence="2">
    <location>
        <begin position="1"/>
        <end position="40"/>
    </location>
</feature>
<feature type="coiled-coil region" evidence="1">
    <location>
        <begin position="223"/>
        <end position="310"/>
    </location>
</feature>
<feature type="domain" description="Calponin-homology (CH)" evidence="3">
    <location>
        <begin position="356"/>
        <end position="468"/>
    </location>
</feature>
<evidence type="ECO:0000313" key="4">
    <source>
        <dbReference type="EMBL" id="VDD91955.1"/>
    </source>
</evidence>
<evidence type="ECO:0000313" key="6">
    <source>
        <dbReference type="WBParaSite" id="EVEC_0000718501-mRNA-1"/>
    </source>
</evidence>
<dbReference type="Pfam" id="PF00307">
    <property type="entry name" value="CH"/>
    <property type="match status" value="1"/>
</dbReference>
<dbReference type="PROSITE" id="PS50021">
    <property type="entry name" value="CH"/>
    <property type="match status" value="1"/>
</dbReference>
<dbReference type="Gene3D" id="1.10.418.10">
    <property type="entry name" value="Calponin-like domain"/>
    <property type="match status" value="1"/>
</dbReference>
<dbReference type="PANTHER" id="PTHR23167">
    <property type="entry name" value="CALPONIN HOMOLOGY DOMAIN-CONTAINING PROTEIN DDB_G0272472-RELATED"/>
    <property type="match status" value="1"/>
</dbReference>
<dbReference type="InterPro" id="IPR050540">
    <property type="entry name" value="F-actin_Monoox_Mical"/>
</dbReference>
<feature type="compositionally biased region" description="Polar residues" evidence="2">
    <location>
        <begin position="22"/>
        <end position="40"/>
    </location>
</feature>
<dbReference type="SMART" id="SM00033">
    <property type="entry name" value="CH"/>
    <property type="match status" value="1"/>
</dbReference>
<dbReference type="EMBL" id="UXUI01008615">
    <property type="protein sequence ID" value="VDD91955.1"/>
    <property type="molecule type" value="Genomic_DNA"/>
</dbReference>
<dbReference type="AlphaFoldDB" id="A0A0N4V9R3"/>
<accession>A0A0N4V9R3</accession>
<dbReference type="WBParaSite" id="EVEC_0000718501-mRNA-1">
    <property type="protein sequence ID" value="EVEC_0000718501-mRNA-1"/>
    <property type="gene ID" value="EVEC_0000718501"/>
</dbReference>
<sequence length="470" mass="53491">MKRVVNNDKITVRANRIPPKFESSSTRATKESTYGGSLRSGLTNKTKVGCYLATTSHERKRLGPLDTNVPLKQNLTEKRQKTMGSVSSKEKLERRKANRFVFSRHGDLTAAKEEDITQKAYSAMEEQYTCTKEQLEATEMELNELRYTLQNFVKRNEELQTNIEDYRRIINSFKTSSEGYCSEGAKTNNDLLKSVIAEENKENVAEGDKKTVLYSCPLSGFALSRLEEENNKLTIDNRSLKEKLIKLEEEALNAWRNNEELNAAIEAERLEWESLKADLLIAVKVANDFKVEAQLEKQALLAKITKLQNRRSSLASLTSLQNNEHSAPVTEFSQPYTWEKAAWTKLSESRASGGAPTRFSALLQWCRSTLKDHNDLDVTNFSSSWTDGRAFCYLFAAFFPDKFDLKASFALYFKIALMNSAERLKLAFDFGRTTGIQKEVSVSDILDCERPPWTTVMPYVLNIYHVVCCS</sequence>
<keyword evidence="5" id="KW-1185">Reference proteome</keyword>
<evidence type="ECO:0000256" key="2">
    <source>
        <dbReference type="SAM" id="MobiDB-lite"/>
    </source>
</evidence>
<feature type="coiled-coil region" evidence="1">
    <location>
        <begin position="121"/>
        <end position="176"/>
    </location>
</feature>
<name>A0A0N4V9R3_ENTVE</name>